<accession>A0A7E6FFN9</accession>
<keyword evidence="2" id="KW-1185">Reference proteome</keyword>
<dbReference type="AlphaFoldDB" id="A0A7E6FFN9"/>
<evidence type="ECO:0000313" key="2">
    <source>
        <dbReference type="Proteomes" id="UP000515154"/>
    </source>
</evidence>
<dbReference type="InterPro" id="IPR027417">
    <property type="entry name" value="P-loop_NTPase"/>
</dbReference>
<dbReference type="GO" id="GO:0006790">
    <property type="term" value="P:sulfur compound metabolic process"/>
    <property type="evidence" value="ECO:0007669"/>
    <property type="project" value="TreeGrafter"/>
</dbReference>
<gene>
    <name evidence="3" type="primary">LOC115221016</name>
</gene>
<dbReference type="RefSeq" id="XP_036366160.1">
    <property type="nucleotide sequence ID" value="XM_036510267.1"/>
</dbReference>
<dbReference type="Gene3D" id="3.40.50.300">
    <property type="entry name" value="P-loop containing nucleotide triphosphate hydrolases"/>
    <property type="match status" value="1"/>
</dbReference>
<evidence type="ECO:0000313" key="3">
    <source>
        <dbReference type="RefSeq" id="XP_036366160.1"/>
    </source>
</evidence>
<dbReference type="PANTHER" id="PTHR10704:SF44">
    <property type="entry name" value="LD35051P-RELATED"/>
    <property type="match status" value="1"/>
</dbReference>
<dbReference type="Pfam" id="PF00685">
    <property type="entry name" value="Sulfotransfer_1"/>
    <property type="match status" value="1"/>
</dbReference>
<reference evidence="3" key="1">
    <citation type="submission" date="2025-08" db="UniProtKB">
        <authorList>
            <consortium name="RefSeq"/>
        </authorList>
    </citation>
    <scope>IDENTIFICATION</scope>
</reference>
<dbReference type="Proteomes" id="UP000515154">
    <property type="component" value="Linkage group LG17"/>
</dbReference>
<sequence>MLSRRHWLRKRANITKVIILAYMRSGSSVTGKILEQARNAIYYFEPLRKLSFYSYANQPLTSIDDKKRYFATNKSVEKGKIQILKAHLNCKFRNTFVETLLDRAVSGCKICKKFNQCLKKNNSVPMVNKCLPQLQNVCNSANVRIAKVIRLDMNLVPELLQSDSNLYVVHLIRDPRAILRSRSKVGLKILEGEKHTKRLCSQIYYNAIKTIELKKIPQFKERIMTLFYENLSENPIAVTKDMYHFLHIPFTENVQEWIRRNMLGKNLNKNPFSVSARNSLFHTREWRLKSAYDFVKDVDEACLYVYKLLGYKAARDINHLRNISESFFDINRF</sequence>
<dbReference type="GO" id="GO:0001517">
    <property type="term" value="F:N-acetylglucosamine 6-O-sulfotransferase activity"/>
    <property type="evidence" value="ECO:0007669"/>
    <property type="project" value="TreeGrafter"/>
</dbReference>
<dbReference type="GO" id="GO:0006044">
    <property type="term" value="P:N-acetylglucosamine metabolic process"/>
    <property type="evidence" value="ECO:0007669"/>
    <property type="project" value="TreeGrafter"/>
</dbReference>
<name>A0A7E6FFN9_9MOLL</name>
<proteinExistence type="predicted"/>
<dbReference type="InterPro" id="IPR051135">
    <property type="entry name" value="Gal/GlcNAc/GalNAc_ST"/>
</dbReference>
<dbReference type="InterPro" id="IPR000863">
    <property type="entry name" value="Sulfotransferase_dom"/>
</dbReference>
<dbReference type="SUPFAM" id="SSF52540">
    <property type="entry name" value="P-loop containing nucleoside triphosphate hydrolases"/>
    <property type="match status" value="1"/>
</dbReference>
<evidence type="ECO:0000259" key="1">
    <source>
        <dbReference type="Pfam" id="PF00685"/>
    </source>
</evidence>
<organism evidence="2 3">
    <name type="scientific">Octopus sinensis</name>
    <name type="common">East Asian common octopus</name>
    <dbReference type="NCBI Taxonomy" id="2607531"/>
    <lineage>
        <taxon>Eukaryota</taxon>
        <taxon>Metazoa</taxon>
        <taxon>Spiralia</taxon>
        <taxon>Lophotrochozoa</taxon>
        <taxon>Mollusca</taxon>
        <taxon>Cephalopoda</taxon>
        <taxon>Coleoidea</taxon>
        <taxon>Octopodiformes</taxon>
        <taxon>Octopoda</taxon>
        <taxon>Incirrata</taxon>
        <taxon>Octopodidae</taxon>
        <taxon>Octopus</taxon>
    </lineage>
</organism>
<dbReference type="PANTHER" id="PTHR10704">
    <property type="entry name" value="CARBOHYDRATE SULFOTRANSFERASE"/>
    <property type="match status" value="1"/>
</dbReference>
<feature type="domain" description="Sulfotransferase" evidence="1">
    <location>
        <begin position="15"/>
        <end position="274"/>
    </location>
</feature>
<protein>
    <submittedName>
        <fullName evidence="3">Carbohydrate sulfotransferase 1-like isoform X1</fullName>
    </submittedName>
</protein>
<dbReference type="KEGG" id="osn:115221016"/>